<name>A0A926F0S8_9BACT</name>
<evidence type="ECO:0000313" key="2">
    <source>
        <dbReference type="EMBL" id="MBC8591950.1"/>
    </source>
</evidence>
<organism evidence="2 3">
    <name type="scientific">Jilunia laotingensis</name>
    <dbReference type="NCBI Taxonomy" id="2763675"/>
    <lineage>
        <taxon>Bacteria</taxon>
        <taxon>Pseudomonadati</taxon>
        <taxon>Bacteroidota</taxon>
        <taxon>Bacteroidia</taxon>
        <taxon>Bacteroidales</taxon>
        <taxon>Bacteroidaceae</taxon>
        <taxon>Jilunia</taxon>
    </lineage>
</organism>
<dbReference type="InterPro" id="IPR013783">
    <property type="entry name" value="Ig-like_fold"/>
</dbReference>
<feature type="chain" id="PRO_5037964694" evidence="1">
    <location>
        <begin position="24"/>
        <end position="655"/>
    </location>
</feature>
<dbReference type="EMBL" id="JACRTF010000001">
    <property type="protein sequence ID" value="MBC8591950.1"/>
    <property type="molecule type" value="Genomic_DNA"/>
</dbReference>
<dbReference type="NCBIfam" id="TIGR04183">
    <property type="entry name" value="Por_Secre_tail"/>
    <property type="match status" value="1"/>
</dbReference>
<proteinExistence type="predicted"/>
<dbReference type="RefSeq" id="WP_262433168.1">
    <property type="nucleotide sequence ID" value="NZ_JACRTF010000001.1"/>
</dbReference>
<dbReference type="Proteomes" id="UP000651085">
    <property type="component" value="Unassembled WGS sequence"/>
</dbReference>
<evidence type="ECO:0000256" key="1">
    <source>
        <dbReference type="SAM" id="SignalP"/>
    </source>
</evidence>
<evidence type="ECO:0000313" key="3">
    <source>
        <dbReference type="Proteomes" id="UP000651085"/>
    </source>
</evidence>
<dbReference type="InterPro" id="IPR026444">
    <property type="entry name" value="Secre_tail"/>
</dbReference>
<keyword evidence="1" id="KW-0732">Signal</keyword>
<dbReference type="AlphaFoldDB" id="A0A926F0S8"/>
<gene>
    <name evidence="2" type="ORF">H8744_01585</name>
</gene>
<comment type="caution">
    <text evidence="2">The sequence shown here is derived from an EMBL/GenBank/DDBJ whole genome shotgun (WGS) entry which is preliminary data.</text>
</comment>
<accession>A0A926F0S8</accession>
<sequence>MKTKLLLSFCVVFILSLSSHAYAQFEVKDEVDSSMRNSRKVSKANDDNANKLVYAFCSDEIGNRAEVGRDVELRAYLRIPAKQWKGCKITNVEFGFAYEVGKDSYMFISKDLDADPIVKQYYQCDTIAVPDEGYIGWKNVPFDEPYTIDSDDDLYVGVYTIEQDPWGTFGLDNLPPIPGANLASFRRPGKTEWTYQELPSNLSIKVIIEGETIPQNHMRIFTYSVDKLYYKAGENMEINGTIINEGVKPVESFDITYQLNDNESVTTHVSDVVLQPMEFYDFDLETSITKEGRGNLILTVSNPNGKPDDFQETTSVEYDRFGCVLKKIQKNVLVEEIVGTDDKGAAAAAEIIKDAIDNSDRKDNIIWIQNHGIANDEYAIMGFGDYSMLYWDAVFTPAVTLNHKAEIPGTFMMNSDGEKVPTEGEIFIIDQDFSDHLETYLDEEEVFYSLGVECEVVDDNLLKIKMTVKPAVEGLFPYIYNPGISLLLTEDKIVGTQAGVDGEYIHNGIPRDFIYYDDDPEFAIFGKKIDIPDDGLTLETEYEIPDDSWKLENMNLICYIMDSGMRIDNVVSCPVKANPDGLKKETAENDFNVVYNDGSLHIDGDFDSARLFSMTGQLLLTTSVADTNVSSLPAGIYCVLIQKGNHSVSDKIVIK</sequence>
<dbReference type="Gene3D" id="2.60.40.10">
    <property type="entry name" value="Immunoglobulins"/>
    <property type="match status" value="2"/>
</dbReference>
<keyword evidence="3" id="KW-1185">Reference proteome</keyword>
<protein>
    <submittedName>
        <fullName evidence="2">T9SS type A sorting domain-containing protein</fullName>
    </submittedName>
</protein>
<feature type="signal peptide" evidence="1">
    <location>
        <begin position="1"/>
        <end position="23"/>
    </location>
</feature>
<reference evidence="2" key="1">
    <citation type="submission" date="2020-08" db="EMBL/GenBank/DDBJ databases">
        <title>Genome public.</title>
        <authorList>
            <person name="Liu C."/>
            <person name="Sun Q."/>
        </authorList>
    </citation>
    <scope>NUCLEOTIDE SEQUENCE</scope>
    <source>
        <strain evidence="2">N12</strain>
    </source>
</reference>